<organism evidence="6 7">
    <name type="scientific">Saccharothrix espanaensis (strain ATCC 51144 / DSM 44229 / JCM 9112 / NBRC 15066 / NRRL 15764)</name>
    <dbReference type="NCBI Taxonomy" id="1179773"/>
    <lineage>
        <taxon>Bacteria</taxon>
        <taxon>Bacillati</taxon>
        <taxon>Actinomycetota</taxon>
        <taxon>Actinomycetes</taxon>
        <taxon>Pseudonocardiales</taxon>
        <taxon>Pseudonocardiaceae</taxon>
        <taxon>Saccharothrix</taxon>
    </lineage>
</organism>
<reference evidence="6 7" key="1">
    <citation type="journal article" date="2012" name="BMC Genomics">
        <title>Complete genome sequence of Saccharothrix espanaensis DSM 44229T and comparison to the other completely sequenced Pseudonocardiaceae.</title>
        <authorList>
            <person name="Strobel T."/>
            <person name="Al-Dilaimi A."/>
            <person name="Blom J."/>
            <person name="Gessner A."/>
            <person name="Kalinowski J."/>
            <person name="Luzhetska M."/>
            <person name="Puhler A."/>
            <person name="Szczepanowski R."/>
            <person name="Bechthold A."/>
            <person name="Ruckert C."/>
        </authorList>
    </citation>
    <scope>NUCLEOTIDE SEQUENCE [LARGE SCALE GENOMIC DNA]</scope>
    <source>
        <strain evidence="7">ATCC 51144 / DSM 44229 / JCM 9112 / NBRC 15066 / NRRL 15764</strain>
    </source>
</reference>
<dbReference type="PROSITE" id="PS50937">
    <property type="entry name" value="HTH_MERR_2"/>
    <property type="match status" value="1"/>
</dbReference>
<dbReference type="GO" id="GO:0003677">
    <property type="term" value="F:DNA binding"/>
    <property type="evidence" value="ECO:0007669"/>
    <property type="project" value="UniProtKB-KW"/>
</dbReference>
<evidence type="ECO:0000256" key="1">
    <source>
        <dbReference type="ARBA" id="ARBA00023015"/>
    </source>
</evidence>
<keyword evidence="3" id="KW-0804">Transcription</keyword>
<dbReference type="PANTHER" id="PTHR30204">
    <property type="entry name" value="REDOX-CYCLING DRUG-SENSING TRANSCRIPTIONAL ACTIVATOR SOXR"/>
    <property type="match status" value="1"/>
</dbReference>
<feature type="compositionally biased region" description="Polar residues" evidence="4">
    <location>
        <begin position="150"/>
        <end position="163"/>
    </location>
</feature>
<evidence type="ECO:0000259" key="5">
    <source>
        <dbReference type="PROSITE" id="PS50937"/>
    </source>
</evidence>
<accession>K0K0S3</accession>
<name>K0K0S3_SACES</name>
<sequence length="192" mass="19812">MRFYEDAGLLPAARNPAGYRHYGDDAVERLAFISSAKLLGPVLEEIRELLDVRENGACAPVRARLRSLVADRVGRANRRVADVHAALSGDAPPGACGPACGCTTTPPVAPPRSSTPLNPFPTPGGRFRWRARSAVPRSASASGSGVRWSTGSRAAKTSRTGSAPESGAGLLADLFGTTGGRPGPPGRMAGGL</sequence>
<feature type="domain" description="HTH merR-type" evidence="5">
    <location>
        <begin position="1"/>
        <end position="52"/>
    </location>
</feature>
<keyword evidence="1" id="KW-0805">Transcription regulation</keyword>
<dbReference type="InterPro" id="IPR009061">
    <property type="entry name" value="DNA-bd_dom_put_sf"/>
</dbReference>
<dbReference type="Pfam" id="PF13411">
    <property type="entry name" value="MerR_1"/>
    <property type="match status" value="1"/>
</dbReference>
<dbReference type="InterPro" id="IPR000551">
    <property type="entry name" value="MerR-type_HTH_dom"/>
</dbReference>
<proteinExistence type="predicted"/>
<dbReference type="PANTHER" id="PTHR30204:SF94">
    <property type="entry name" value="HEAVY METAL-DEPENDENT TRANSCRIPTIONAL REGULATOR HI_0293-RELATED"/>
    <property type="match status" value="1"/>
</dbReference>
<dbReference type="GO" id="GO:0003700">
    <property type="term" value="F:DNA-binding transcription factor activity"/>
    <property type="evidence" value="ECO:0007669"/>
    <property type="project" value="InterPro"/>
</dbReference>
<dbReference type="STRING" id="1179773.BN6_28370"/>
<gene>
    <name evidence="6" type="ordered locus">BN6_28370</name>
</gene>
<evidence type="ECO:0000256" key="3">
    <source>
        <dbReference type="ARBA" id="ARBA00023163"/>
    </source>
</evidence>
<feature type="region of interest" description="Disordered" evidence="4">
    <location>
        <begin position="132"/>
        <end position="192"/>
    </location>
</feature>
<dbReference type="SUPFAM" id="SSF46955">
    <property type="entry name" value="Putative DNA-binding domain"/>
    <property type="match status" value="1"/>
</dbReference>
<dbReference type="SMART" id="SM00422">
    <property type="entry name" value="HTH_MERR"/>
    <property type="match status" value="1"/>
</dbReference>
<dbReference type="Gene3D" id="1.10.1660.10">
    <property type="match status" value="1"/>
</dbReference>
<keyword evidence="2" id="KW-0238">DNA-binding</keyword>
<feature type="compositionally biased region" description="Low complexity" evidence="4">
    <location>
        <begin position="132"/>
        <end position="149"/>
    </location>
</feature>
<evidence type="ECO:0000256" key="2">
    <source>
        <dbReference type="ARBA" id="ARBA00023125"/>
    </source>
</evidence>
<evidence type="ECO:0000256" key="4">
    <source>
        <dbReference type="SAM" id="MobiDB-lite"/>
    </source>
</evidence>
<dbReference type="HOGENOM" id="CLU_1414269_0_0_11"/>
<dbReference type="InterPro" id="IPR047057">
    <property type="entry name" value="MerR_fam"/>
</dbReference>
<evidence type="ECO:0000313" key="6">
    <source>
        <dbReference type="EMBL" id="CCH30148.1"/>
    </source>
</evidence>
<evidence type="ECO:0000313" key="7">
    <source>
        <dbReference type="Proteomes" id="UP000006281"/>
    </source>
</evidence>
<keyword evidence="7" id="KW-1185">Reference proteome</keyword>
<dbReference type="KEGG" id="sesp:BN6_28370"/>
<dbReference type="Proteomes" id="UP000006281">
    <property type="component" value="Chromosome"/>
</dbReference>
<dbReference type="AlphaFoldDB" id="K0K0S3"/>
<dbReference type="EMBL" id="HE804045">
    <property type="protein sequence ID" value="CCH30148.1"/>
    <property type="molecule type" value="Genomic_DNA"/>
</dbReference>
<protein>
    <recommendedName>
        <fullName evidence="5">HTH merR-type domain-containing protein</fullName>
    </recommendedName>
</protein>
<dbReference type="eggNOG" id="COG0789">
    <property type="taxonomic scope" value="Bacteria"/>
</dbReference>